<keyword evidence="2" id="KW-1185">Reference proteome</keyword>
<evidence type="ECO:0008006" key="3">
    <source>
        <dbReference type="Google" id="ProtNLM"/>
    </source>
</evidence>
<organism evidence="1 2">
    <name type="scientific">Catenaria anguillulae PL171</name>
    <dbReference type="NCBI Taxonomy" id="765915"/>
    <lineage>
        <taxon>Eukaryota</taxon>
        <taxon>Fungi</taxon>
        <taxon>Fungi incertae sedis</taxon>
        <taxon>Blastocladiomycota</taxon>
        <taxon>Blastocladiomycetes</taxon>
        <taxon>Blastocladiales</taxon>
        <taxon>Catenariaceae</taxon>
        <taxon>Catenaria</taxon>
    </lineage>
</organism>
<protein>
    <recommendedName>
        <fullName evidence="3">Transposase domain-containing protein</fullName>
    </recommendedName>
</protein>
<evidence type="ECO:0000313" key="2">
    <source>
        <dbReference type="Proteomes" id="UP000193411"/>
    </source>
</evidence>
<comment type="caution">
    <text evidence="1">The sequence shown here is derived from an EMBL/GenBank/DDBJ whole genome shotgun (WGS) entry which is preliminary data.</text>
</comment>
<dbReference type="PANTHER" id="PTHR46579">
    <property type="entry name" value="F5/8 TYPE C DOMAIN-CONTAINING PROTEIN-RELATED"/>
    <property type="match status" value="1"/>
</dbReference>
<proteinExistence type="predicted"/>
<dbReference type="STRING" id="765915.A0A1Y2HYT9"/>
<name>A0A1Y2HYT9_9FUNG</name>
<dbReference type="OrthoDB" id="2669721at2759"/>
<dbReference type="Proteomes" id="UP000193411">
    <property type="component" value="Unassembled WGS sequence"/>
</dbReference>
<reference evidence="1 2" key="1">
    <citation type="submission" date="2016-07" db="EMBL/GenBank/DDBJ databases">
        <title>Pervasive Adenine N6-methylation of Active Genes in Fungi.</title>
        <authorList>
            <consortium name="DOE Joint Genome Institute"/>
            <person name="Mondo S.J."/>
            <person name="Dannebaum R.O."/>
            <person name="Kuo R.C."/>
            <person name="Labutti K."/>
            <person name="Haridas S."/>
            <person name="Kuo A."/>
            <person name="Salamov A."/>
            <person name="Ahrendt S.R."/>
            <person name="Lipzen A."/>
            <person name="Sullivan W."/>
            <person name="Andreopoulos W.B."/>
            <person name="Clum A."/>
            <person name="Lindquist E."/>
            <person name="Daum C."/>
            <person name="Ramamoorthy G.K."/>
            <person name="Gryganskyi A."/>
            <person name="Culley D."/>
            <person name="Magnuson J.K."/>
            <person name="James T.Y."/>
            <person name="O'Malley M.A."/>
            <person name="Stajich J.E."/>
            <person name="Spatafora J.W."/>
            <person name="Visel A."/>
            <person name="Grigoriev I.V."/>
        </authorList>
    </citation>
    <scope>NUCLEOTIDE SEQUENCE [LARGE SCALE GENOMIC DNA]</scope>
    <source>
        <strain evidence="1 2">PL171</strain>
    </source>
</reference>
<gene>
    <name evidence="1" type="ORF">BCR44DRAFT_1215589</name>
</gene>
<dbReference type="EMBL" id="MCFL01000004">
    <property type="protein sequence ID" value="ORZ39776.1"/>
    <property type="molecule type" value="Genomic_DNA"/>
</dbReference>
<sequence>MSIMDPRALLTMMWANHKTADQLRHAWRLHNNQAGARRDTETDACDAQHFQQVKNQIEDLSEYDLFVAVRGDGLNMLDNGNYESWFFHFVILNLPPEIRVQEDFAPIFSFIPGPKKPSAKCFRECMSAMVDVLISLEEGFPIEVFDPEQDRYVRKRCRVFMVHAGGDYPALNSMTCMRGVNARFPCVYCYIGGCRHVGARTYYVPMDHPVDPDGGEPNPPVERPQLHGLHQAFRDFDFHRIAQLARTDWMYQAHIAAIQNEQVAARREEIAKNCGLNSTAPWEELRFCKNPSTYGIIDPFHLICENVIPLLYNIFAGKLEPVGPTRPVDLVGEMPFQWTREDLQFVEECLRENGKYIPTIFGRLPRPFSSSWKGSEKLVYGLLLAVPIYYHLYAGNPATRVYFDMYYALVRGLELLMQRTVLEEHIAQAEIQIRTFILLFEQHIYAKRSARLNFCRNMFHLLVHLPDLVRRHGPLQHHWCFLTERLVKVINDLQRNFKDINRSAINNLKQRQQLLILKFSPDFAHLYELACYGQDRSRAKVNAHPMRHSL</sequence>
<dbReference type="PANTHER" id="PTHR46579:SF1">
    <property type="entry name" value="F5_8 TYPE C DOMAIN-CONTAINING PROTEIN"/>
    <property type="match status" value="1"/>
</dbReference>
<accession>A0A1Y2HYT9</accession>
<dbReference type="AlphaFoldDB" id="A0A1Y2HYT9"/>
<evidence type="ECO:0000313" key="1">
    <source>
        <dbReference type="EMBL" id="ORZ39776.1"/>
    </source>
</evidence>